<keyword evidence="2" id="KW-1185">Reference proteome</keyword>
<dbReference type="STRING" id="1120923.SAMN02746095_03304"/>
<accession>A0A0D6PFG4</accession>
<sequence>MDGDHRVAADRHGLDILALPSPDWLYHRLTVTGPVDDLARFNEAAAGPGVVPWRRDYDALVEHLVILLIRPDRLGRSSLAIHDARLLAGKMRDIFWRDDQLALEHYYRQTRRCPFDLHRLVPVPDSILTLGSDAAASMRWMWEHWGTTWSLRRVCDRTAHFRVDPATTRIFEFWSADWTPWRAVATIATAWPHLTIVLRPYY</sequence>
<evidence type="ECO:0000313" key="1">
    <source>
        <dbReference type="EMBL" id="GAN80407.1"/>
    </source>
</evidence>
<protein>
    <submittedName>
        <fullName evidence="1">Transposase</fullName>
    </submittedName>
</protein>
<dbReference type="EMBL" id="BANC01000045">
    <property type="protein sequence ID" value="GAN80407.1"/>
    <property type="molecule type" value="Genomic_DNA"/>
</dbReference>
<evidence type="ECO:0000313" key="2">
    <source>
        <dbReference type="Proteomes" id="UP000032668"/>
    </source>
</evidence>
<proteinExistence type="predicted"/>
<gene>
    <name evidence="1" type="ORF">Aam_046_048</name>
</gene>
<dbReference type="OrthoDB" id="7240222at2"/>
<dbReference type="RefSeq" id="WP_048878818.1">
    <property type="nucleotide sequence ID" value="NZ_BANC01000045.1"/>
</dbReference>
<reference evidence="1 2" key="1">
    <citation type="submission" date="2012-11" db="EMBL/GenBank/DDBJ databases">
        <title>Whole genome sequence of Acidocella aminolytica 101 = DSM 11237.</title>
        <authorList>
            <person name="Azuma Y."/>
            <person name="Higashiura N."/>
            <person name="Hirakawa H."/>
            <person name="Matsushita K."/>
        </authorList>
    </citation>
    <scope>NUCLEOTIDE SEQUENCE [LARGE SCALE GENOMIC DNA]</scope>
    <source>
        <strain evidence="2">101 / DSM 11237</strain>
    </source>
</reference>
<dbReference type="Proteomes" id="UP000032668">
    <property type="component" value="Unassembled WGS sequence"/>
</dbReference>
<name>A0A0D6PFG4_9PROT</name>
<comment type="caution">
    <text evidence="1">The sequence shown here is derived from an EMBL/GenBank/DDBJ whole genome shotgun (WGS) entry which is preliminary data.</text>
</comment>
<dbReference type="AlphaFoldDB" id="A0A0D6PFG4"/>
<organism evidence="1 2">
    <name type="scientific">Acidocella aminolytica 101 = DSM 11237</name>
    <dbReference type="NCBI Taxonomy" id="1120923"/>
    <lineage>
        <taxon>Bacteria</taxon>
        <taxon>Pseudomonadati</taxon>
        <taxon>Pseudomonadota</taxon>
        <taxon>Alphaproteobacteria</taxon>
        <taxon>Acetobacterales</taxon>
        <taxon>Acidocellaceae</taxon>
        <taxon>Acidocella</taxon>
    </lineage>
</organism>